<feature type="transmembrane region" description="Helical" evidence="1">
    <location>
        <begin position="76"/>
        <end position="95"/>
    </location>
</feature>
<keyword evidence="3" id="KW-1185">Reference proteome</keyword>
<organism evidence="2 3">
    <name type="scientific">Quercus suber</name>
    <name type="common">Cork oak</name>
    <dbReference type="NCBI Taxonomy" id="58331"/>
    <lineage>
        <taxon>Eukaryota</taxon>
        <taxon>Viridiplantae</taxon>
        <taxon>Streptophyta</taxon>
        <taxon>Embryophyta</taxon>
        <taxon>Tracheophyta</taxon>
        <taxon>Spermatophyta</taxon>
        <taxon>Magnoliopsida</taxon>
        <taxon>eudicotyledons</taxon>
        <taxon>Gunneridae</taxon>
        <taxon>Pentapetalae</taxon>
        <taxon>rosids</taxon>
        <taxon>fabids</taxon>
        <taxon>Fagales</taxon>
        <taxon>Fagaceae</taxon>
        <taxon>Quercus</taxon>
    </lineage>
</organism>
<evidence type="ECO:0000313" key="2">
    <source>
        <dbReference type="EMBL" id="KAK7829373.1"/>
    </source>
</evidence>
<keyword evidence="1" id="KW-0472">Membrane</keyword>
<comment type="caution">
    <text evidence="2">The sequence shown here is derived from an EMBL/GenBank/DDBJ whole genome shotgun (WGS) entry which is preliminary data.</text>
</comment>
<dbReference type="AlphaFoldDB" id="A0AAW0JSI1"/>
<dbReference type="Proteomes" id="UP000237347">
    <property type="component" value="Unassembled WGS sequence"/>
</dbReference>
<proteinExistence type="predicted"/>
<evidence type="ECO:0000256" key="1">
    <source>
        <dbReference type="SAM" id="Phobius"/>
    </source>
</evidence>
<name>A0AAW0JSI1_QUESU</name>
<gene>
    <name evidence="2" type="ORF">CFP56_029468</name>
</gene>
<keyword evidence="1" id="KW-0812">Transmembrane</keyword>
<keyword evidence="1" id="KW-1133">Transmembrane helix</keyword>
<sequence length="109" mass="12665">MSRFTVWVIEHCLWVTTHRYLCQHQASMDAKLTVSILLMTILNFMGRMVEGTTWVYLAWKIETLVCLTQSNPYPTFLPHFGIFNLHLCNAFVGLNQKQKIMKVGKIIGF</sequence>
<reference evidence="2 3" key="1">
    <citation type="journal article" date="2018" name="Sci. Data">
        <title>The draft genome sequence of cork oak.</title>
        <authorList>
            <person name="Ramos A.M."/>
            <person name="Usie A."/>
            <person name="Barbosa P."/>
            <person name="Barros P.M."/>
            <person name="Capote T."/>
            <person name="Chaves I."/>
            <person name="Simoes F."/>
            <person name="Abreu I."/>
            <person name="Carrasquinho I."/>
            <person name="Faro C."/>
            <person name="Guimaraes J.B."/>
            <person name="Mendonca D."/>
            <person name="Nobrega F."/>
            <person name="Rodrigues L."/>
            <person name="Saibo N.J.M."/>
            <person name="Varela M.C."/>
            <person name="Egas C."/>
            <person name="Matos J."/>
            <person name="Miguel C.M."/>
            <person name="Oliveira M.M."/>
            <person name="Ricardo C.P."/>
            <person name="Goncalves S."/>
        </authorList>
    </citation>
    <scope>NUCLEOTIDE SEQUENCE [LARGE SCALE GENOMIC DNA]</scope>
    <source>
        <strain evidence="3">cv. HL8</strain>
    </source>
</reference>
<feature type="transmembrane region" description="Helical" evidence="1">
    <location>
        <begin position="34"/>
        <end position="56"/>
    </location>
</feature>
<accession>A0AAW0JSI1</accession>
<protein>
    <submittedName>
        <fullName evidence="2">Uncharacterized protein</fullName>
    </submittedName>
</protein>
<evidence type="ECO:0000313" key="3">
    <source>
        <dbReference type="Proteomes" id="UP000237347"/>
    </source>
</evidence>
<dbReference type="EMBL" id="PKMF04000483">
    <property type="protein sequence ID" value="KAK7829373.1"/>
    <property type="molecule type" value="Genomic_DNA"/>
</dbReference>